<keyword evidence="3" id="KW-1185">Reference proteome</keyword>
<feature type="transmembrane region" description="Helical" evidence="1">
    <location>
        <begin position="340"/>
        <end position="359"/>
    </location>
</feature>
<dbReference type="Proteomes" id="UP001349994">
    <property type="component" value="Unassembled WGS sequence"/>
</dbReference>
<comment type="caution">
    <text evidence="2">The sequence shown here is derived from an EMBL/GenBank/DDBJ whole genome shotgun (WGS) entry which is preliminary data.</text>
</comment>
<proteinExistence type="predicted"/>
<organism evidence="2 3">
    <name type="scientific">Adlercreutzia wanghongyangiae</name>
    <dbReference type="NCBI Taxonomy" id="3111451"/>
    <lineage>
        <taxon>Bacteria</taxon>
        <taxon>Bacillati</taxon>
        <taxon>Actinomycetota</taxon>
        <taxon>Coriobacteriia</taxon>
        <taxon>Eggerthellales</taxon>
        <taxon>Eggerthellaceae</taxon>
        <taxon>Adlercreutzia</taxon>
    </lineage>
</organism>
<evidence type="ECO:0000256" key="1">
    <source>
        <dbReference type="SAM" id="Phobius"/>
    </source>
</evidence>
<name>A0ABU6IF24_9ACTN</name>
<keyword evidence="1" id="KW-1133">Transmembrane helix</keyword>
<feature type="transmembrane region" description="Helical" evidence="1">
    <location>
        <begin position="294"/>
        <end position="320"/>
    </location>
</feature>
<evidence type="ECO:0000313" key="2">
    <source>
        <dbReference type="EMBL" id="MEC4175036.1"/>
    </source>
</evidence>
<evidence type="ECO:0000313" key="3">
    <source>
        <dbReference type="Proteomes" id="UP001349994"/>
    </source>
</evidence>
<accession>A0ABU6IF24</accession>
<keyword evidence="1" id="KW-0812">Transmembrane</keyword>
<reference evidence="2 3" key="1">
    <citation type="submission" date="2024-01" db="EMBL/GenBank/DDBJ databases">
        <title>novel species in genus Adlercreutzia.</title>
        <authorList>
            <person name="Liu X."/>
        </authorList>
    </citation>
    <scope>NUCLEOTIDE SEQUENCE [LARGE SCALE GENOMIC DNA]</scope>
    <source>
        <strain evidence="2 3">R7</strain>
    </source>
</reference>
<feature type="transmembrane region" description="Helical" evidence="1">
    <location>
        <begin position="371"/>
        <end position="393"/>
    </location>
</feature>
<dbReference type="RefSeq" id="WP_338208574.1">
    <property type="nucleotide sequence ID" value="NZ_JAYMFF010000002.1"/>
</dbReference>
<protein>
    <submittedName>
        <fullName evidence="2">Uncharacterized protein</fullName>
    </submittedName>
</protein>
<sequence length="398" mass="44365">MAFPPHLLTPKGEKTAKEQLAFDDARFNGLKKHVSCPVDVAYHDGAFAGLIVSHMRGGVSLDSYLELGKADRRGRRRVAHNLCVLVQLSSRFGYYPGRMTPKRVLVDPTTCRVFLTSDYGVFFRDTGTGGSLPRQDLPRQSEVDLAVHVCGLLQKKPPDDFEGRVWGDVSYSEANGPSAEDMRATVFHITNRPVFVDAIALIKGDTPLLRKLWGVPLKFRKVLEASLLKGAYGDARTLSYELCKVFEHDERNRRSRFSVLKARVKRFVIGSRMPAERTSELERRPWGLRGYGSAAWFWVATMWLATAVGICSAMNGFTPIDMALGALRGTSYQHISVDPWWLYVVAAAAGSAAYNLFVARRHPLSGYEKSQYCYSLSAAVLLMTLVGFIRFFLRGGAL</sequence>
<dbReference type="EMBL" id="JAYMFF010000002">
    <property type="protein sequence ID" value="MEC4175036.1"/>
    <property type="molecule type" value="Genomic_DNA"/>
</dbReference>
<keyword evidence="1" id="KW-0472">Membrane</keyword>
<gene>
    <name evidence="2" type="ORF">VIN30_01045</name>
</gene>